<evidence type="ECO:0000313" key="6">
    <source>
        <dbReference type="EMBL" id="PBC27592.1"/>
    </source>
</evidence>
<evidence type="ECO:0000313" key="7">
    <source>
        <dbReference type="Proteomes" id="UP000242457"/>
    </source>
</evidence>
<dbReference type="Pfam" id="PF00135">
    <property type="entry name" value="COesterase"/>
    <property type="match status" value="2"/>
</dbReference>
<dbReference type="InterPro" id="IPR051093">
    <property type="entry name" value="Neuroligin/BSAL"/>
</dbReference>
<dbReference type="SUPFAM" id="SSF53474">
    <property type="entry name" value="alpha/beta-Hydrolases"/>
    <property type="match status" value="1"/>
</dbReference>
<keyword evidence="7" id="KW-1185">Reference proteome</keyword>
<feature type="domain" description="Carboxylesterase type B" evidence="5">
    <location>
        <begin position="254"/>
        <end position="363"/>
    </location>
</feature>
<dbReference type="InterPro" id="IPR002018">
    <property type="entry name" value="CarbesteraseB"/>
</dbReference>
<evidence type="ECO:0000256" key="3">
    <source>
        <dbReference type="SAM" id="MobiDB-lite"/>
    </source>
</evidence>
<proteinExistence type="inferred from homology"/>
<keyword evidence="4" id="KW-0812">Transmembrane</keyword>
<feature type="region of interest" description="Disordered" evidence="3">
    <location>
        <begin position="497"/>
        <end position="609"/>
    </location>
</feature>
<feature type="compositionally biased region" description="Polar residues" evidence="3">
    <location>
        <begin position="501"/>
        <end position="517"/>
    </location>
</feature>
<evidence type="ECO:0000259" key="5">
    <source>
        <dbReference type="Pfam" id="PF00135"/>
    </source>
</evidence>
<feature type="domain" description="Carboxylesterase type B" evidence="5">
    <location>
        <begin position="66"/>
        <end position="226"/>
    </location>
</feature>
<evidence type="ECO:0000256" key="1">
    <source>
        <dbReference type="ARBA" id="ARBA00005964"/>
    </source>
</evidence>
<comment type="similarity">
    <text evidence="1">Belongs to the type-B carboxylesterase/lipase family.</text>
</comment>
<accession>A0A2A3E8I9</accession>
<dbReference type="Gene3D" id="3.40.50.1820">
    <property type="entry name" value="alpha/beta hydrolase"/>
    <property type="match status" value="1"/>
</dbReference>
<gene>
    <name evidence="6" type="ORF">APICC_08428</name>
</gene>
<dbReference type="PANTHER" id="PTHR43903">
    <property type="entry name" value="NEUROLIGIN"/>
    <property type="match status" value="1"/>
</dbReference>
<dbReference type="OrthoDB" id="3200163at2759"/>
<reference evidence="6 7" key="1">
    <citation type="submission" date="2014-07" db="EMBL/GenBank/DDBJ databases">
        <title>Genomic and transcriptomic analysis on Apis cerana provide comprehensive insights into honey bee biology.</title>
        <authorList>
            <person name="Diao Q."/>
            <person name="Sun L."/>
            <person name="Zheng H."/>
            <person name="Zheng H."/>
            <person name="Xu S."/>
            <person name="Wang S."/>
            <person name="Zeng Z."/>
            <person name="Hu F."/>
            <person name="Su S."/>
            <person name="Wu J."/>
        </authorList>
    </citation>
    <scope>NUCLEOTIDE SEQUENCE [LARGE SCALE GENOMIC DNA]</scope>
    <source>
        <tissue evidence="6">Pupae without intestine</tissue>
    </source>
</reference>
<keyword evidence="4" id="KW-0472">Membrane</keyword>
<sequence length="609" mass="68508">MEKRFSPLPEPSETETARYQGCKEQAEDVNCLVTFPVQPEPWKWPSNEVNLDFLFIKIIRYIGSMIAGLFHRVVLSSGSALSPWASVHDPNDLRLKVGEQIGCSTENDEDIADCLRGVPLRELMAVELPEIRFVPRIGPGLPVDQNNPDPGLDMERASDTFIKVPLILGVSTTESNLDFNENDIQYGFEEDHRNRILRTFIRNAYVYHLNEIFSAVRNEYTDWDKPILHPIIIRDSTMEALSDGHTTKDSGMLQRLGSIRGEDISYIFGLPLVGGGAFFSRNYSRQDQTVAEAVLTFFTNFAKTGNPNEPHKIESVDYGTPKEKTRYRGLTWEQYETGTQQYLTIAMKPKMKSHYRGHKMAVWLNLIPQLHRPGDDDVSMRHHHFRERGDHFYAGPVRDEWYTPLPLVGTTKASASSTTACSTTTGDDSITEDITPILDDSEDDAELLQRLASRHYYSTTTALAITVGVGCILLVLNMLIFAGIYYQRDRDKKRAAMDCTPNGQESLPMTTRSSIKTPDSPRPAQEPPPSYTTLARSPSIQEHQQIVQSQSTEVDEQFKSEQKSGHGTSNAIHKDPIPPKPPTRTTSSLSTTSGTNTIKKRVQIQEISV</sequence>
<feature type="transmembrane region" description="Helical" evidence="4">
    <location>
        <begin position="462"/>
        <end position="486"/>
    </location>
</feature>
<keyword evidence="4" id="KW-1133">Transmembrane helix</keyword>
<name>A0A2A3E8I9_APICC</name>
<dbReference type="Proteomes" id="UP000242457">
    <property type="component" value="Unassembled WGS sequence"/>
</dbReference>
<feature type="compositionally biased region" description="Polar residues" evidence="3">
    <location>
        <begin position="531"/>
        <end position="552"/>
    </location>
</feature>
<evidence type="ECO:0000256" key="4">
    <source>
        <dbReference type="SAM" id="Phobius"/>
    </source>
</evidence>
<organism evidence="6 7">
    <name type="scientific">Apis cerana cerana</name>
    <name type="common">Oriental honeybee</name>
    <dbReference type="NCBI Taxonomy" id="94128"/>
    <lineage>
        <taxon>Eukaryota</taxon>
        <taxon>Metazoa</taxon>
        <taxon>Ecdysozoa</taxon>
        <taxon>Arthropoda</taxon>
        <taxon>Hexapoda</taxon>
        <taxon>Insecta</taxon>
        <taxon>Pterygota</taxon>
        <taxon>Neoptera</taxon>
        <taxon>Endopterygota</taxon>
        <taxon>Hymenoptera</taxon>
        <taxon>Apocrita</taxon>
        <taxon>Aculeata</taxon>
        <taxon>Apoidea</taxon>
        <taxon>Anthophila</taxon>
        <taxon>Apidae</taxon>
        <taxon>Apis</taxon>
    </lineage>
</organism>
<protein>
    <submittedName>
        <fullName evidence="6">Neuroligin-1</fullName>
    </submittedName>
</protein>
<evidence type="ECO:0000256" key="2">
    <source>
        <dbReference type="ARBA" id="ARBA00023180"/>
    </source>
</evidence>
<dbReference type="STRING" id="94128.A0A2A3E8I9"/>
<dbReference type="AlphaFoldDB" id="A0A2A3E8I9"/>
<dbReference type="EMBL" id="KZ288345">
    <property type="protein sequence ID" value="PBC27592.1"/>
    <property type="molecule type" value="Genomic_DNA"/>
</dbReference>
<feature type="compositionally biased region" description="Pro residues" evidence="3">
    <location>
        <begin position="520"/>
        <end position="530"/>
    </location>
</feature>
<dbReference type="InterPro" id="IPR029058">
    <property type="entry name" value="AB_hydrolase_fold"/>
</dbReference>
<keyword evidence="2" id="KW-0325">Glycoprotein</keyword>
<feature type="compositionally biased region" description="Low complexity" evidence="3">
    <location>
        <begin position="583"/>
        <end position="597"/>
    </location>
</feature>